<proteinExistence type="predicted"/>
<dbReference type="PANTHER" id="PTHR19353">
    <property type="entry name" value="FATTY ACID DESATURASE 2"/>
    <property type="match status" value="1"/>
</dbReference>
<dbReference type="EC" id="1.14.19.-" evidence="3"/>
<keyword evidence="3" id="KW-0560">Oxidoreductase</keyword>
<protein>
    <submittedName>
        <fullName evidence="3">Fatty acid desaturase</fullName>
        <ecNumber evidence="3">1.14.19.-</ecNumber>
    </submittedName>
</protein>
<feature type="transmembrane region" description="Helical" evidence="1">
    <location>
        <begin position="178"/>
        <end position="198"/>
    </location>
</feature>
<evidence type="ECO:0000313" key="4">
    <source>
        <dbReference type="Proteomes" id="UP001284601"/>
    </source>
</evidence>
<feature type="domain" description="Fatty acid desaturase" evidence="2">
    <location>
        <begin position="46"/>
        <end position="285"/>
    </location>
</feature>
<feature type="transmembrane region" description="Helical" evidence="1">
    <location>
        <begin position="31"/>
        <end position="54"/>
    </location>
</feature>
<dbReference type="GO" id="GO:0016491">
    <property type="term" value="F:oxidoreductase activity"/>
    <property type="evidence" value="ECO:0007669"/>
    <property type="project" value="UniProtKB-KW"/>
</dbReference>
<keyword evidence="4" id="KW-1185">Reference proteome</keyword>
<gene>
    <name evidence="3" type="ORF">R7226_27045</name>
</gene>
<dbReference type="InterPro" id="IPR012171">
    <property type="entry name" value="Fatty_acid_desaturase"/>
</dbReference>
<keyword evidence="1" id="KW-0472">Membrane</keyword>
<evidence type="ECO:0000313" key="3">
    <source>
        <dbReference type="EMBL" id="MDW5598042.1"/>
    </source>
</evidence>
<organism evidence="3 4">
    <name type="scientific">Conexibacter stalactiti</name>
    <dbReference type="NCBI Taxonomy" id="1940611"/>
    <lineage>
        <taxon>Bacteria</taxon>
        <taxon>Bacillati</taxon>
        <taxon>Actinomycetota</taxon>
        <taxon>Thermoleophilia</taxon>
        <taxon>Solirubrobacterales</taxon>
        <taxon>Conexibacteraceae</taxon>
        <taxon>Conexibacter</taxon>
    </lineage>
</organism>
<keyword evidence="1" id="KW-1133">Transmembrane helix</keyword>
<dbReference type="PANTHER" id="PTHR19353:SF73">
    <property type="entry name" value="FATTY ACID DESATURASE"/>
    <property type="match status" value="1"/>
</dbReference>
<dbReference type="EMBL" id="JAWSTH010000116">
    <property type="protein sequence ID" value="MDW5598042.1"/>
    <property type="molecule type" value="Genomic_DNA"/>
</dbReference>
<comment type="caution">
    <text evidence="3">The sequence shown here is derived from an EMBL/GenBank/DDBJ whole genome shotgun (WGS) entry which is preliminary data.</text>
</comment>
<dbReference type="RefSeq" id="WP_318600511.1">
    <property type="nucleotide sequence ID" value="NZ_JAWSTH010000116.1"/>
</dbReference>
<dbReference type="Pfam" id="PF00487">
    <property type="entry name" value="FA_desaturase"/>
    <property type="match status" value="1"/>
</dbReference>
<keyword evidence="1" id="KW-0812">Transmembrane</keyword>
<dbReference type="CDD" id="cd03507">
    <property type="entry name" value="Delta12-FADS-like"/>
    <property type="match status" value="1"/>
</dbReference>
<dbReference type="InterPro" id="IPR005804">
    <property type="entry name" value="FA_desaturase_dom"/>
</dbReference>
<name>A0ABU4HZA7_9ACTN</name>
<feature type="transmembrane region" description="Helical" evidence="1">
    <location>
        <begin position="204"/>
        <end position="222"/>
    </location>
</feature>
<evidence type="ECO:0000256" key="1">
    <source>
        <dbReference type="SAM" id="Phobius"/>
    </source>
</evidence>
<accession>A0ABU4HZA7</accession>
<evidence type="ECO:0000259" key="2">
    <source>
        <dbReference type="Pfam" id="PF00487"/>
    </source>
</evidence>
<dbReference type="Proteomes" id="UP001284601">
    <property type="component" value="Unassembled WGS sequence"/>
</dbReference>
<sequence length="334" mass="37235">MSASSTRALAPYARPRLDRGLLDVATSVVPYLLLMAAMVALVPVFYPLALLLAVPAAGFQLRTFIVFHDCAHGSFLPSRRANQWLGRAVGLLVWTPFAAWRHSHAQHHASAGDLDRRGDGDVRTLTVEEYRAAPWRSRVAYRLMRHPAIMFTLGPLYAMVLKPRIPLRSMRPRIRHSVLLTDLAMAAVAAGFCLLFGWSTLLLVQLPMIVLTGGAGVWLFFVQHQFEDAYWEHADGWSYDDAALRGSSYLKLPQPLQFLTGNIGLHHVHHLSARIPNYNLQAAHDGNSVFRSVPVLTLRQGLRATRLKLWDERARRLVTFAEGRRLSAPTAAGG</sequence>
<reference evidence="4" key="1">
    <citation type="submission" date="2023-07" db="EMBL/GenBank/DDBJ databases">
        <title>Conexibacter stalactiti sp. nov., isolated from stalactites in a lava cave and emended description of the genus Conexibacter.</title>
        <authorList>
            <person name="Lee S.D."/>
        </authorList>
    </citation>
    <scope>NUCLEOTIDE SEQUENCE [LARGE SCALE GENOMIC DNA]</scope>
    <source>
        <strain evidence="4">KCTC 39840</strain>
    </source>
</reference>